<dbReference type="KEGG" id="mri:Mal4_38710"/>
<dbReference type="EMBL" id="CP036275">
    <property type="protein sequence ID" value="QDU39526.1"/>
    <property type="molecule type" value="Genomic_DNA"/>
</dbReference>
<dbReference type="PANTHER" id="PTHR22617">
    <property type="entry name" value="CHEMOTAXIS SENSOR HISTIDINE KINASE-RELATED"/>
    <property type="match status" value="1"/>
</dbReference>
<dbReference type="AlphaFoldDB" id="A0A517ZAJ7"/>
<dbReference type="Pfam" id="PF01584">
    <property type="entry name" value="CheW"/>
    <property type="match status" value="1"/>
</dbReference>
<sequence length="206" mass="22448">MAGLEMRHADSDQIDWSDIHRRLDSLRVAIDATTSISPEAERRILEERARALAQKPDEGTSRSDVLEVIRFAVGEERFALATMFVREVVRPTEVTPVPGTPDFLVGVTNLRGEVLAVMDLGPFLGRAASREAAPWIIVLGTDRSEFGIQAGTIEEIGPLEATAIIPPSGSLGIERGEFVRGLTDDAVLCLDGEAILEDPRLYIDVT</sequence>
<protein>
    <submittedName>
        <fullName evidence="2">Chemotaxis protein CheV</fullName>
    </submittedName>
</protein>
<dbReference type="SUPFAM" id="SSF50341">
    <property type="entry name" value="CheW-like"/>
    <property type="match status" value="1"/>
</dbReference>
<accession>A0A517ZAJ7</accession>
<feature type="domain" description="CheW-like" evidence="1">
    <location>
        <begin position="65"/>
        <end position="201"/>
    </location>
</feature>
<dbReference type="GO" id="GO:0007165">
    <property type="term" value="P:signal transduction"/>
    <property type="evidence" value="ECO:0007669"/>
    <property type="project" value="InterPro"/>
</dbReference>
<dbReference type="InterPro" id="IPR036061">
    <property type="entry name" value="CheW-like_dom_sf"/>
</dbReference>
<dbReference type="GO" id="GO:0005829">
    <property type="term" value="C:cytosol"/>
    <property type="evidence" value="ECO:0007669"/>
    <property type="project" value="TreeGrafter"/>
</dbReference>
<proteinExistence type="predicted"/>
<dbReference type="PROSITE" id="PS50851">
    <property type="entry name" value="CHEW"/>
    <property type="match status" value="1"/>
</dbReference>
<dbReference type="SMART" id="SM00260">
    <property type="entry name" value="CheW"/>
    <property type="match status" value="1"/>
</dbReference>
<name>A0A517ZAJ7_9PLAN</name>
<dbReference type="Gene3D" id="2.40.50.180">
    <property type="entry name" value="CheA-289, Domain 4"/>
    <property type="match status" value="1"/>
</dbReference>
<gene>
    <name evidence="2" type="primary">cheV_1</name>
    <name evidence="2" type="ORF">Mal4_38710</name>
</gene>
<dbReference type="InterPro" id="IPR002545">
    <property type="entry name" value="CheW-lke_dom"/>
</dbReference>
<dbReference type="OrthoDB" id="9794382at2"/>
<dbReference type="GO" id="GO:0006935">
    <property type="term" value="P:chemotaxis"/>
    <property type="evidence" value="ECO:0007669"/>
    <property type="project" value="InterPro"/>
</dbReference>
<dbReference type="Proteomes" id="UP000320496">
    <property type="component" value="Chromosome"/>
</dbReference>
<organism evidence="2 3">
    <name type="scientific">Maioricimonas rarisocia</name>
    <dbReference type="NCBI Taxonomy" id="2528026"/>
    <lineage>
        <taxon>Bacteria</taxon>
        <taxon>Pseudomonadati</taxon>
        <taxon>Planctomycetota</taxon>
        <taxon>Planctomycetia</taxon>
        <taxon>Planctomycetales</taxon>
        <taxon>Planctomycetaceae</taxon>
        <taxon>Maioricimonas</taxon>
    </lineage>
</organism>
<dbReference type="PANTHER" id="PTHR22617:SF23">
    <property type="entry name" value="CHEMOTAXIS PROTEIN CHEW"/>
    <property type="match status" value="1"/>
</dbReference>
<evidence type="ECO:0000313" key="2">
    <source>
        <dbReference type="EMBL" id="QDU39526.1"/>
    </source>
</evidence>
<keyword evidence="3" id="KW-1185">Reference proteome</keyword>
<dbReference type="RefSeq" id="WP_145370703.1">
    <property type="nucleotide sequence ID" value="NZ_CP036275.1"/>
</dbReference>
<reference evidence="2 3" key="1">
    <citation type="submission" date="2019-02" db="EMBL/GenBank/DDBJ databases">
        <title>Deep-cultivation of Planctomycetes and their phenomic and genomic characterization uncovers novel biology.</title>
        <authorList>
            <person name="Wiegand S."/>
            <person name="Jogler M."/>
            <person name="Boedeker C."/>
            <person name="Pinto D."/>
            <person name="Vollmers J."/>
            <person name="Rivas-Marin E."/>
            <person name="Kohn T."/>
            <person name="Peeters S.H."/>
            <person name="Heuer A."/>
            <person name="Rast P."/>
            <person name="Oberbeckmann S."/>
            <person name="Bunk B."/>
            <person name="Jeske O."/>
            <person name="Meyerdierks A."/>
            <person name="Storesund J.E."/>
            <person name="Kallscheuer N."/>
            <person name="Luecker S."/>
            <person name="Lage O.M."/>
            <person name="Pohl T."/>
            <person name="Merkel B.J."/>
            <person name="Hornburger P."/>
            <person name="Mueller R.-W."/>
            <person name="Bruemmer F."/>
            <person name="Labrenz M."/>
            <person name="Spormann A.M."/>
            <person name="Op den Camp H."/>
            <person name="Overmann J."/>
            <person name="Amann R."/>
            <person name="Jetten M.S.M."/>
            <person name="Mascher T."/>
            <person name="Medema M.H."/>
            <person name="Devos D.P."/>
            <person name="Kaster A.-K."/>
            <person name="Ovreas L."/>
            <person name="Rohde M."/>
            <person name="Galperin M.Y."/>
            <person name="Jogler C."/>
        </authorList>
    </citation>
    <scope>NUCLEOTIDE SEQUENCE [LARGE SCALE GENOMIC DNA]</scope>
    <source>
        <strain evidence="2 3">Mal4</strain>
    </source>
</reference>
<evidence type="ECO:0000259" key="1">
    <source>
        <dbReference type="PROSITE" id="PS50851"/>
    </source>
</evidence>
<evidence type="ECO:0000313" key="3">
    <source>
        <dbReference type="Proteomes" id="UP000320496"/>
    </source>
</evidence>
<dbReference type="InterPro" id="IPR039315">
    <property type="entry name" value="CheW"/>
</dbReference>
<dbReference type="Gene3D" id="2.30.30.40">
    <property type="entry name" value="SH3 Domains"/>
    <property type="match status" value="1"/>
</dbReference>